<evidence type="ECO:0000313" key="2">
    <source>
        <dbReference type="EMBL" id="GFZ15418.1"/>
    </source>
</evidence>
<evidence type="ECO:0000256" key="1">
    <source>
        <dbReference type="SAM" id="Phobius"/>
    </source>
</evidence>
<feature type="transmembrane region" description="Helical" evidence="1">
    <location>
        <begin position="12"/>
        <end position="35"/>
    </location>
</feature>
<dbReference type="EMBL" id="BJWL01000024">
    <property type="protein sequence ID" value="GFZ15418.1"/>
    <property type="molecule type" value="Genomic_DNA"/>
</dbReference>
<sequence>MALVFDFEIPTVVVVLLLECAAIPAAISTVTLLSLSLSLMGWDSGGSGCGNRGRRMVEGRAGLVLLNYNPMWRHV</sequence>
<organism evidence="2 3">
    <name type="scientific">Actinidia rufa</name>
    <dbReference type="NCBI Taxonomy" id="165716"/>
    <lineage>
        <taxon>Eukaryota</taxon>
        <taxon>Viridiplantae</taxon>
        <taxon>Streptophyta</taxon>
        <taxon>Embryophyta</taxon>
        <taxon>Tracheophyta</taxon>
        <taxon>Spermatophyta</taxon>
        <taxon>Magnoliopsida</taxon>
        <taxon>eudicotyledons</taxon>
        <taxon>Gunneridae</taxon>
        <taxon>Pentapetalae</taxon>
        <taxon>asterids</taxon>
        <taxon>Ericales</taxon>
        <taxon>Actinidiaceae</taxon>
        <taxon>Actinidia</taxon>
    </lineage>
</organism>
<keyword evidence="1" id="KW-1133">Transmembrane helix</keyword>
<proteinExistence type="predicted"/>
<keyword evidence="1" id="KW-0812">Transmembrane</keyword>
<evidence type="ECO:0000313" key="3">
    <source>
        <dbReference type="Proteomes" id="UP000585474"/>
    </source>
</evidence>
<dbReference type="Proteomes" id="UP000585474">
    <property type="component" value="Unassembled WGS sequence"/>
</dbReference>
<keyword evidence="3" id="KW-1185">Reference proteome</keyword>
<accession>A0A7J0GXE5</accession>
<gene>
    <name evidence="2" type="ORF">Acr_24g0016080</name>
</gene>
<dbReference type="AlphaFoldDB" id="A0A7J0GXE5"/>
<name>A0A7J0GXE5_9ERIC</name>
<reference evidence="2 3" key="1">
    <citation type="submission" date="2019-07" db="EMBL/GenBank/DDBJ databases">
        <title>De Novo Assembly of kiwifruit Actinidia rufa.</title>
        <authorList>
            <person name="Sugita-Konishi S."/>
            <person name="Sato K."/>
            <person name="Mori E."/>
            <person name="Abe Y."/>
            <person name="Kisaki G."/>
            <person name="Hamano K."/>
            <person name="Suezawa K."/>
            <person name="Otani M."/>
            <person name="Fukuda T."/>
            <person name="Manabe T."/>
            <person name="Gomi K."/>
            <person name="Tabuchi M."/>
            <person name="Akimitsu K."/>
            <person name="Kataoka I."/>
        </authorList>
    </citation>
    <scope>NUCLEOTIDE SEQUENCE [LARGE SCALE GENOMIC DNA]</scope>
    <source>
        <strain evidence="3">cv. Fuchu</strain>
    </source>
</reference>
<protein>
    <submittedName>
        <fullName evidence="2">Uncharacterized protein</fullName>
    </submittedName>
</protein>
<comment type="caution">
    <text evidence="2">The sequence shown here is derived from an EMBL/GenBank/DDBJ whole genome shotgun (WGS) entry which is preliminary data.</text>
</comment>
<keyword evidence="1" id="KW-0472">Membrane</keyword>